<organism evidence="1 2">
    <name type="scientific">Paenibacillus curdlanolyticus YK9</name>
    <dbReference type="NCBI Taxonomy" id="717606"/>
    <lineage>
        <taxon>Bacteria</taxon>
        <taxon>Bacillati</taxon>
        <taxon>Bacillota</taxon>
        <taxon>Bacilli</taxon>
        <taxon>Bacillales</taxon>
        <taxon>Paenibacillaceae</taxon>
        <taxon>Paenibacillus</taxon>
    </lineage>
</organism>
<dbReference type="EMBL" id="AEDD01000017">
    <property type="protein sequence ID" value="EFM08444.1"/>
    <property type="molecule type" value="Genomic_DNA"/>
</dbReference>
<evidence type="ECO:0000313" key="1">
    <source>
        <dbReference type="EMBL" id="EFM08444.1"/>
    </source>
</evidence>
<protein>
    <submittedName>
        <fullName evidence="1">Uncharacterized protein</fullName>
    </submittedName>
</protein>
<dbReference type="RefSeq" id="WP_006040715.1">
    <property type="nucleotide sequence ID" value="NZ_AEDD01000017.1"/>
</dbReference>
<dbReference type="OrthoDB" id="9772442at2"/>
<sequence>MVIMIVGCGSQDPADNDLRAAEQPIVEETSASSEVVANESAEPKEQEIAETDAVTVNYAAQYNGQWVTLIKPERCGTCKNTLNIEIDSANQATVSIQQASDHGTHLAGIDFTVQLDGQGSGAFTFDEDGWFHQGKGTISLQSDVIEVTITEMKDNPDADEVSNTYNIFSGTQQFYRPEVNRRAIMAKLMEDTDIDALEFKYEDEKGYWYYCAVIDPNSEGEPLCYGIDPYSGKYFDDISGGYEGNIYSDHSVPDFDEVAAFVKQKLNLEGDTQFNGSDYGLYIVQVGEQEFEYDSDTGDLFDSKTHKLLDGIGLIEPTQ</sequence>
<dbReference type="Proteomes" id="UP000005387">
    <property type="component" value="Unassembled WGS sequence"/>
</dbReference>
<name>E0IGE4_9BACL</name>
<evidence type="ECO:0000313" key="2">
    <source>
        <dbReference type="Proteomes" id="UP000005387"/>
    </source>
</evidence>
<dbReference type="AlphaFoldDB" id="E0IGE4"/>
<proteinExistence type="predicted"/>
<reference evidence="1 2" key="1">
    <citation type="submission" date="2010-07" db="EMBL/GenBank/DDBJ databases">
        <title>The draft genome of Paenibacillus curdlanolyticus YK9.</title>
        <authorList>
            <consortium name="US DOE Joint Genome Institute (JGI-PGF)"/>
            <person name="Lucas S."/>
            <person name="Copeland A."/>
            <person name="Lapidus A."/>
            <person name="Cheng J.-F."/>
            <person name="Bruce D."/>
            <person name="Goodwin L."/>
            <person name="Pitluck S."/>
            <person name="Land M.L."/>
            <person name="Hauser L."/>
            <person name="Chang Y.-J."/>
            <person name="Jeffries C."/>
            <person name="Anderson I.J."/>
            <person name="Johnson E."/>
            <person name="Loganathan U."/>
            <person name="Mulhopadhyay B."/>
            <person name="Kyrpides N."/>
            <person name="Woyke T.J."/>
        </authorList>
    </citation>
    <scope>NUCLEOTIDE SEQUENCE [LARGE SCALE GENOMIC DNA]</scope>
    <source>
        <strain evidence="1 2">YK9</strain>
    </source>
</reference>
<accession>E0IGE4</accession>
<gene>
    <name evidence="1" type="ORF">PaecuDRAFT_4737</name>
</gene>
<keyword evidence="2" id="KW-1185">Reference proteome</keyword>